<dbReference type="EMBL" id="JAUSTZ010000001">
    <property type="protein sequence ID" value="MDQ0224114.1"/>
    <property type="molecule type" value="Genomic_DNA"/>
</dbReference>
<proteinExistence type="predicted"/>
<dbReference type="InterPro" id="IPR031681">
    <property type="entry name" value="YwqH-like"/>
</dbReference>
<keyword evidence="4" id="KW-1185">Reference proteome</keyword>
<evidence type="ECO:0000313" key="4">
    <source>
        <dbReference type="Proteomes" id="UP001232245"/>
    </source>
</evidence>
<evidence type="ECO:0000256" key="1">
    <source>
        <dbReference type="SAM" id="Coils"/>
    </source>
</evidence>
<comment type="caution">
    <text evidence="3">The sequence shown here is derived from an EMBL/GenBank/DDBJ whole genome shotgun (WGS) entry which is preliminary data.</text>
</comment>
<evidence type="ECO:0000256" key="2">
    <source>
        <dbReference type="SAM" id="MobiDB-lite"/>
    </source>
</evidence>
<keyword evidence="1" id="KW-0175">Coiled coil</keyword>
<evidence type="ECO:0000313" key="3">
    <source>
        <dbReference type="EMBL" id="MDQ0224114.1"/>
    </source>
</evidence>
<feature type="coiled-coil region" evidence="1">
    <location>
        <begin position="4"/>
        <end position="34"/>
    </location>
</feature>
<feature type="region of interest" description="Disordered" evidence="2">
    <location>
        <begin position="112"/>
        <end position="131"/>
    </location>
</feature>
<dbReference type="Pfam" id="PF16888">
    <property type="entry name" value="YwqH-like"/>
    <property type="match status" value="1"/>
</dbReference>
<gene>
    <name evidence="3" type="ORF">J2S02_000436</name>
</gene>
<dbReference type="RefSeq" id="WP_170944247.1">
    <property type="nucleotide sequence ID" value="NZ_CADEPK010000428.1"/>
</dbReference>
<organism evidence="3 4">
    <name type="scientific">Metabacillus niabensis</name>
    <dbReference type="NCBI Taxonomy" id="324854"/>
    <lineage>
        <taxon>Bacteria</taxon>
        <taxon>Bacillati</taxon>
        <taxon>Bacillota</taxon>
        <taxon>Bacilli</taxon>
        <taxon>Bacillales</taxon>
        <taxon>Bacillaceae</taxon>
        <taxon>Metabacillus</taxon>
    </lineage>
</organism>
<name>A0ABT9YVU3_9BACI</name>
<reference evidence="3 4" key="1">
    <citation type="submission" date="2023-07" db="EMBL/GenBank/DDBJ databases">
        <title>Genomic Encyclopedia of Type Strains, Phase IV (KMG-IV): sequencing the most valuable type-strain genomes for metagenomic binning, comparative biology and taxonomic classification.</title>
        <authorList>
            <person name="Goeker M."/>
        </authorList>
    </citation>
    <scope>NUCLEOTIDE SEQUENCE [LARGE SCALE GENOMIC DNA]</scope>
    <source>
        <strain evidence="3 4">DSM 17723</strain>
    </source>
</reference>
<dbReference type="Proteomes" id="UP001232245">
    <property type="component" value="Unassembled WGS sequence"/>
</dbReference>
<accession>A0ABT9YVU3</accession>
<protein>
    <submittedName>
        <fullName evidence="3">Chromosome segregation ATPase</fullName>
    </submittedName>
</protein>
<sequence>MSYLSYLQTELAEKKEQLERLKNCESELDGYQVEFSQNNYLVKDPDLSATTWKGNLAEKFTDIREDMDAAYKDISGTQLDTAITAIENKIANIKAEIQSLQSAISAEIARIEREEREEREREKERQKERMK</sequence>